<organism evidence="7 8">
    <name type="scientific">Legionella maioricensis</name>
    <dbReference type="NCBI Taxonomy" id="2896528"/>
    <lineage>
        <taxon>Bacteria</taxon>
        <taxon>Pseudomonadati</taxon>
        <taxon>Pseudomonadota</taxon>
        <taxon>Gammaproteobacteria</taxon>
        <taxon>Legionellales</taxon>
        <taxon>Legionellaceae</taxon>
        <taxon>Legionella</taxon>
    </lineage>
</organism>
<dbReference type="InterPro" id="IPR036890">
    <property type="entry name" value="HATPase_C_sf"/>
</dbReference>
<dbReference type="InterPro" id="IPR035965">
    <property type="entry name" value="PAS-like_dom_sf"/>
</dbReference>
<dbReference type="CDD" id="cd00130">
    <property type="entry name" value="PAS"/>
    <property type="match status" value="1"/>
</dbReference>
<dbReference type="SMART" id="SM00387">
    <property type="entry name" value="HATPase_c"/>
    <property type="match status" value="1"/>
</dbReference>
<evidence type="ECO:0000313" key="8">
    <source>
        <dbReference type="Proteomes" id="UP001139721"/>
    </source>
</evidence>
<dbReference type="PANTHER" id="PTHR43304">
    <property type="entry name" value="PHYTOCHROME-LIKE PROTEIN CPH1"/>
    <property type="match status" value="1"/>
</dbReference>
<keyword evidence="4" id="KW-0808">Transferase</keyword>
<comment type="caution">
    <text evidence="7">The sequence shown here is derived from an EMBL/GenBank/DDBJ whole genome shotgun (WGS) entry which is preliminary data.</text>
</comment>
<dbReference type="SUPFAM" id="SSF55874">
    <property type="entry name" value="ATPase domain of HSP90 chaperone/DNA topoisomerase II/histidine kinase"/>
    <property type="match status" value="1"/>
</dbReference>
<dbReference type="InterPro" id="IPR013655">
    <property type="entry name" value="PAS_fold_3"/>
</dbReference>
<evidence type="ECO:0000256" key="5">
    <source>
        <dbReference type="ARBA" id="ARBA00022777"/>
    </source>
</evidence>
<evidence type="ECO:0000256" key="4">
    <source>
        <dbReference type="ARBA" id="ARBA00022679"/>
    </source>
</evidence>
<evidence type="ECO:0000256" key="3">
    <source>
        <dbReference type="ARBA" id="ARBA00022553"/>
    </source>
</evidence>
<dbReference type="PANTHER" id="PTHR43304:SF1">
    <property type="entry name" value="PAC DOMAIN-CONTAINING PROTEIN"/>
    <property type="match status" value="1"/>
</dbReference>
<protein>
    <recommendedName>
        <fullName evidence="2">histidine kinase</fullName>
        <ecNumber evidence="2">2.7.13.3</ecNumber>
    </recommendedName>
</protein>
<dbReference type="InterPro" id="IPR000014">
    <property type="entry name" value="PAS"/>
</dbReference>
<evidence type="ECO:0000259" key="6">
    <source>
        <dbReference type="PROSITE" id="PS50109"/>
    </source>
</evidence>
<dbReference type="RefSeq" id="WP_250421814.1">
    <property type="nucleotide sequence ID" value="NZ_JAJKBJ010000005.1"/>
</dbReference>
<accession>A0A9X2D0I8</accession>
<comment type="catalytic activity">
    <reaction evidence="1">
        <text>ATP + protein L-histidine = ADP + protein N-phospho-L-histidine.</text>
        <dbReference type="EC" id="2.7.13.3"/>
    </reaction>
</comment>
<dbReference type="PRINTS" id="PR00344">
    <property type="entry name" value="BCTRLSENSOR"/>
</dbReference>
<dbReference type="Pfam" id="PF08447">
    <property type="entry name" value="PAS_3"/>
    <property type="match status" value="1"/>
</dbReference>
<dbReference type="PROSITE" id="PS50109">
    <property type="entry name" value="HIS_KIN"/>
    <property type="match status" value="1"/>
</dbReference>
<dbReference type="InterPro" id="IPR003594">
    <property type="entry name" value="HATPase_dom"/>
</dbReference>
<dbReference type="Proteomes" id="UP001139721">
    <property type="component" value="Unassembled WGS sequence"/>
</dbReference>
<dbReference type="GO" id="GO:0004673">
    <property type="term" value="F:protein histidine kinase activity"/>
    <property type="evidence" value="ECO:0007669"/>
    <property type="project" value="UniProtKB-EC"/>
</dbReference>
<dbReference type="EMBL" id="JAJKBJ010000005">
    <property type="protein sequence ID" value="MCL9683622.1"/>
    <property type="molecule type" value="Genomic_DNA"/>
</dbReference>
<keyword evidence="8" id="KW-1185">Reference proteome</keyword>
<dbReference type="AlphaFoldDB" id="A0A9X2D0I8"/>
<evidence type="ECO:0000256" key="1">
    <source>
        <dbReference type="ARBA" id="ARBA00000085"/>
    </source>
</evidence>
<evidence type="ECO:0000256" key="2">
    <source>
        <dbReference type="ARBA" id="ARBA00012438"/>
    </source>
</evidence>
<dbReference type="Gene3D" id="3.30.565.10">
    <property type="entry name" value="Histidine kinase-like ATPase, C-terminal domain"/>
    <property type="match status" value="1"/>
</dbReference>
<feature type="domain" description="Histidine kinase" evidence="6">
    <location>
        <begin position="285"/>
        <end position="463"/>
    </location>
</feature>
<dbReference type="InterPro" id="IPR004358">
    <property type="entry name" value="Sig_transdc_His_kin-like_C"/>
</dbReference>
<dbReference type="EC" id="2.7.13.3" evidence="2"/>
<keyword evidence="3" id="KW-0597">Phosphoprotein</keyword>
<reference evidence="7" key="1">
    <citation type="submission" date="2021-11" db="EMBL/GenBank/DDBJ databases">
        <title>Legionella maioricencis sp. nov., a new species isolated from hot water samples in Mallorca.</title>
        <authorList>
            <person name="Crespi S."/>
            <person name="Drasar V."/>
            <person name="Salva-Serra F."/>
            <person name="Jaen-Luchoro D."/>
            <person name="Pineiro-Iglesias B."/>
            <person name="Aliaga F."/>
            <person name="Fernandez-Juarez V."/>
            <person name="Coll G."/>
            <person name="Moore E.R.B."/>
            <person name="Bennasar-Figueras A."/>
        </authorList>
    </citation>
    <scope>NUCLEOTIDE SEQUENCE</scope>
    <source>
        <strain evidence="7">HCPI-6</strain>
    </source>
</reference>
<proteinExistence type="predicted"/>
<dbReference type="Pfam" id="PF02518">
    <property type="entry name" value="HATPase_c"/>
    <property type="match status" value="1"/>
</dbReference>
<dbReference type="Gene3D" id="3.30.450.20">
    <property type="entry name" value="PAS domain"/>
    <property type="match status" value="1"/>
</dbReference>
<dbReference type="InterPro" id="IPR052162">
    <property type="entry name" value="Sensor_kinase/Photoreceptor"/>
</dbReference>
<dbReference type="SUPFAM" id="SSF55785">
    <property type="entry name" value="PYP-like sensor domain (PAS domain)"/>
    <property type="match status" value="1"/>
</dbReference>
<keyword evidence="5 7" id="KW-0418">Kinase</keyword>
<evidence type="ECO:0000313" key="7">
    <source>
        <dbReference type="EMBL" id="MCL9683622.1"/>
    </source>
</evidence>
<dbReference type="InterPro" id="IPR005467">
    <property type="entry name" value="His_kinase_dom"/>
</dbReference>
<gene>
    <name evidence="7" type="ORF">LOX96_05920</name>
</gene>
<sequence>MDIHKLLYRQLEKCNISIDKKPENDEMWQKFLARINQAYIDADQERYMQDRSIEISSREMRQLNQKLENAQHIVGLGYWSYDGKCDRAIWSNELFSMLGLNPINNPPNVQQFMELVYEQDRYELQQKLETALEKKINYECELRVRHADGTYRWYKTIGHCLEEEKQLEGIFIDIHKNKIAEEKIKDLNQQISSTARRAGMAEVATTILHNIGNILNSSNTSINLLKNNLNQNYMKKLFKIIEMLSQHKEDLSDFLTNDSKGRLIPEYLVVLSKRILEDSQNNMIEVDNLINDLKHINEIVAMQKPLSGTSSINEQIYIPEIIETVLSMTISKSESEFIEVIKELDQCPLIVNDKSKLLQILVNLVQNAKEAVLLNTTNSIKKIKIVINKNHDNSLQIKIIDNGIGIKHNNLNRIFSFGFTTKLTGHGFGLHSSALSAEAMGGALFAESAGEGCGAQFILTLPI</sequence>
<name>A0A9X2D0I8_9GAMM</name>